<reference evidence="2" key="1">
    <citation type="submission" date="2016-09" db="EMBL/GenBank/DDBJ databases">
        <authorList>
            <person name="Wan X."/>
            <person name="Hou S."/>
        </authorList>
    </citation>
    <scope>NUCLEOTIDE SEQUENCE [LARGE SCALE GENOMIC DNA]</scope>
    <source>
        <strain evidence="2">KH87</strain>
    </source>
</reference>
<protein>
    <submittedName>
        <fullName evidence="1">Uncharacterized protein</fullName>
    </submittedName>
</protein>
<evidence type="ECO:0000313" key="1">
    <source>
        <dbReference type="EMBL" id="OEY70320.1"/>
    </source>
</evidence>
<organism evidence="1 2">
    <name type="scientific">Rheinheimera salexigens</name>
    <dbReference type="NCBI Taxonomy" id="1628148"/>
    <lineage>
        <taxon>Bacteria</taxon>
        <taxon>Pseudomonadati</taxon>
        <taxon>Pseudomonadota</taxon>
        <taxon>Gammaproteobacteria</taxon>
        <taxon>Chromatiales</taxon>
        <taxon>Chromatiaceae</taxon>
        <taxon>Rheinheimera</taxon>
    </lineage>
</organism>
<evidence type="ECO:0000313" key="2">
    <source>
        <dbReference type="Proteomes" id="UP000242258"/>
    </source>
</evidence>
<comment type="caution">
    <text evidence="1">The sequence shown here is derived from an EMBL/GenBank/DDBJ whole genome shotgun (WGS) entry which is preliminary data.</text>
</comment>
<dbReference type="RefSeq" id="WP_070049874.1">
    <property type="nucleotide sequence ID" value="NZ_CBCSDO010000008.1"/>
</dbReference>
<gene>
    <name evidence="1" type="ORF">BI198_12635</name>
</gene>
<sequence length="142" mass="16642">MEYVLCFTADFIKEIASADEEVLDKYYDNFVVFFEQGWGPEGLPGRYKPSWEMPYIKTSFQISFMDIAKQNNLFHYHFGFKDYQDSNDEKYSGKVSEGLIHTRIENIDKVERHVALQLCLEHGSPFKVPWDRSNSPVVTPRT</sequence>
<dbReference type="AlphaFoldDB" id="A0A1E7Q881"/>
<proteinExistence type="predicted"/>
<dbReference type="Proteomes" id="UP000242258">
    <property type="component" value="Unassembled WGS sequence"/>
</dbReference>
<accession>A0A1E7Q881</accession>
<dbReference type="EMBL" id="MKEK01000001">
    <property type="protein sequence ID" value="OEY70320.1"/>
    <property type="molecule type" value="Genomic_DNA"/>
</dbReference>
<dbReference type="OrthoDB" id="8689178at2"/>
<keyword evidence="2" id="KW-1185">Reference proteome</keyword>
<name>A0A1E7Q881_9GAMM</name>